<proteinExistence type="predicted"/>
<evidence type="ECO:0000313" key="1">
    <source>
        <dbReference type="EMBL" id="RNA25969.1"/>
    </source>
</evidence>
<comment type="caution">
    <text evidence="1">The sequence shown here is derived from an EMBL/GenBank/DDBJ whole genome shotgun (WGS) entry which is preliminary data.</text>
</comment>
<dbReference type="EMBL" id="REGN01002827">
    <property type="protein sequence ID" value="RNA25969.1"/>
    <property type="molecule type" value="Genomic_DNA"/>
</dbReference>
<accession>A0A3M7RR76</accession>
<reference evidence="1 2" key="1">
    <citation type="journal article" date="2018" name="Sci. Rep.">
        <title>Genomic signatures of local adaptation to the degree of environmental predictability in rotifers.</title>
        <authorList>
            <person name="Franch-Gras L."/>
            <person name="Hahn C."/>
            <person name="Garcia-Roger E.M."/>
            <person name="Carmona M.J."/>
            <person name="Serra M."/>
            <person name="Gomez A."/>
        </authorList>
    </citation>
    <scope>NUCLEOTIDE SEQUENCE [LARGE SCALE GENOMIC DNA]</scope>
    <source>
        <strain evidence="1">HYR1</strain>
    </source>
</reference>
<organism evidence="1 2">
    <name type="scientific">Brachionus plicatilis</name>
    <name type="common">Marine rotifer</name>
    <name type="synonym">Brachionus muelleri</name>
    <dbReference type="NCBI Taxonomy" id="10195"/>
    <lineage>
        <taxon>Eukaryota</taxon>
        <taxon>Metazoa</taxon>
        <taxon>Spiralia</taxon>
        <taxon>Gnathifera</taxon>
        <taxon>Rotifera</taxon>
        <taxon>Eurotatoria</taxon>
        <taxon>Monogononta</taxon>
        <taxon>Pseudotrocha</taxon>
        <taxon>Ploima</taxon>
        <taxon>Brachionidae</taxon>
        <taxon>Brachionus</taxon>
    </lineage>
</organism>
<sequence>MDLFLKFGFQKFWKSGLKNLNRKLGRVMINDPCFLTMYAHSPVDKTEKTIQIVFINKFLDLIILGNPWLVDKNKAQIFLKVLIKNFNIYQKTRI</sequence>
<dbReference type="Proteomes" id="UP000276133">
    <property type="component" value="Unassembled WGS sequence"/>
</dbReference>
<protein>
    <submittedName>
        <fullName evidence="1">Uncharacterized protein</fullName>
    </submittedName>
</protein>
<keyword evidence="2" id="KW-1185">Reference proteome</keyword>
<evidence type="ECO:0000313" key="2">
    <source>
        <dbReference type="Proteomes" id="UP000276133"/>
    </source>
</evidence>
<name>A0A3M7RR76_BRAPC</name>
<dbReference type="AlphaFoldDB" id="A0A3M7RR76"/>
<gene>
    <name evidence="1" type="ORF">BpHYR1_050462</name>
</gene>